<evidence type="ECO:0000256" key="1">
    <source>
        <dbReference type="SAM" id="Phobius"/>
    </source>
</evidence>
<comment type="caution">
    <text evidence="2">The sequence shown here is derived from an EMBL/GenBank/DDBJ whole genome shotgun (WGS) entry which is preliminary data.</text>
</comment>
<dbReference type="RefSeq" id="WP_192009754.1">
    <property type="nucleotide sequence ID" value="NZ_JACYTQ010000002.1"/>
</dbReference>
<reference evidence="2 3" key="1">
    <citation type="submission" date="2020-09" db="EMBL/GenBank/DDBJ databases">
        <title>Echinicola sp. CAU 1574 isolated from sand of Sido Beach.</title>
        <authorList>
            <person name="Kim W."/>
        </authorList>
    </citation>
    <scope>NUCLEOTIDE SEQUENCE [LARGE SCALE GENOMIC DNA]</scope>
    <source>
        <strain evidence="2 3">CAU 1574</strain>
    </source>
</reference>
<accession>A0ABR9AJA1</accession>
<evidence type="ECO:0000313" key="2">
    <source>
        <dbReference type="EMBL" id="MBD8488907.1"/>
    </source>
</evidence>
<sequence length="83" mass="9620">MSSFELKSDSTAIVFWGEREVEGKWRWKYSKEFGNNTFGFSMSCDLLLVVFIGSGNMHIKDFQLGKKNEALILRVGDEDYKKE</sequence>
<gene>
    <name evidence="2" type="ORF">IFO69_09140</name>
</gene>
<feature type="transmembrane region" description="Helical" evidence="1">
    <location>
        <begin position="38"/>
        <end position="59"/>
    </location>
</feature>
<protein>
    <submittedName>
        <fullName evidence="2">Uncharacterized protein</fullName>
    </submittedName>
</protein>
<evidence type="ECO:0000313" key="3">
    <source>
        <dbReference type="Proteomes" id="UP000647133"/>
    </source>
</evidence>
<organism evidence="2 3">
    <name type="scientific">Echinicola arenosa</name>
    <dbReference type="NCBI Taxonomy" id="2774144"/>
    <lineage>
        <taxon>Bacteria</taxon>
        <taxon>Pseudomonadati</taxon>
        <taxon>Bacteroidota</taxon>
        <taxon>Cytophagia</taxon>
        <taxon>Cytophagales</taxon>
        <taxon>Cyclobacteriaceae</taxon>
        <taxon>Echinicola</taxon>
    </lineage>
</organism>
<name>A0ABR9AJA1_9BACT</name>
<keyword evidence="3" id="KW-1185">Reference proteome</keyword>
<proteinExistence type="predicted"/>
<keyword evidence="1" id="KW-1133">Transmembrane helix</keyword>
<dbReference type="EMBL" id="JACYTQ010000002">
    <property type="protein sequence ID" value="MBD8488907.1"/>
    <property type="molecule type" value="Genomic_DNA"/>
</dbReference>
<keyword evidence="1" id="KW-0472">Membrane</keyword>
<keyword evidence="1" id="KW-0812">Transmembrane</keyword>
<dbReference type="Proteomes" id="UP000647133">
    <property type="component" value="Unassembled WGS sequence"/>
</dbReference>